<comment type="caution">
    <text evidence="1">The sequence shown here is derived from an EMBL/GenBank/DDBJ whole genome shotgun (WGS) entry which is preliminary data.</text>
</comment>
<dbReference type="AlphaFoldDB" id="A0AAD3SH19"/>
<name>A0AAD3SH19_NEPGR</name>
<dbReference type="Proteomes" id="UP001279734">
    <property type="component" value="Unassembled WGS sequence"/>
</dbReference>
<evidence type="ECO:0000313" key="1">
    <source>
        <dbReference type="EMBL" id="GMH11198.1"/>
    </source>
</evidence>
<gene>
    <name evidence="1" type="ORF">Nepgr_013039</name>
</gene>
<evidence type="ECO:0000313" key="2">
    <source>
        <dbReference type="Proteomes" id="UP001279734"/>
    </source>
</evidence>
<keyword evidence="2" id="KW-1185">Reference proteome</keyword>
<proteinExistence type="predicted"/>
<reference evidence="1" key="1">
    <citation type="submission" date="2023-05" db="EMBL/GenBank/DDBJ databases">
        <title>Nepenthes gracilis genome sequencing.</title>
        <authorList>
            <person name="Fukushima K."/>
        </authorList>
    </citation>
    <scope>NUCLEOTIDE SEQUENCE</scope>
    <source>
        <strain evidence="1">SING2019-196</strain>
    </source>
</reference>
<protein>
    <submittedName>
        <fullName evidence="1">Uncharacterized protein</fullName>
    </submittedName>
</protein>
<dbReference type="EMBL" id="BSYO01000010">
    <property type="protein sequence ID" value="GMH11198.1"/>
    <property type="molecule type" value="Genomic_DNA"/>
</dbReference>
<organism evidence="1 2">
    <name type="scientific">Nepenthes gracilis</name>
    <name type="common">Slender pitcher plant</name>
    <dbReference type="NCBI Taxonomy" id="150966"/>
    <lineage>
        <taxon>Eukaryota</taxon>
        <taxon>Viridiplantae</taxon>
        <taxon>Streptophyta</taxon>
        <taxon>Embryophyta</taxon>
        <taxon>Tracheophyta</taxon>
        <taxon>Spermatophyta</taxon>
        <taxon>Magnoliopsida</taxon>
        <taxon>eudicotyledons</taxon>
        <taxon>Gunneridae</taxon>
        <taxon>Pentapetalae</taxon>
        <taxon>Caryophyllales</taxon>
        <taxon>Nepenthaceae</taxon>
        <taxon>Nepenthes</taxon>
    </lineage>
</organism>
<accession>A0AAD3SH19</accession>
<sequence>MNVVVYDFGSVHSMVELGLGLGVVWLDKVGIGVLEVVVVSRDVGSSSGCGSGAGCDGFVGVGCCFDWCCLLEKAVLVEMDMPADAQKNFAEWRDCGGGDRVGNWWWEVVWLVIVCGKVLLGQKD</sequence>